<feature type="transmembrane region" description="Helical" evidence="11">
    <location>
        <begin position="104"/>
        <end position="124"/>
    </location>
</feature>
<feature type="transmembrane region" description="Helical" evidence="11">
    <location>
        <begin position="71"/>
        <end position="98"/>
    </location>
</feature>
<keyword evidence="14" id="KW-1185">Reference proteome</keyword>
<feature type="transmembrane region" description="Helical" evidence="11">
    <location>
        <begin position="12"/>
        <end position="33"/>
    </location>
</feature>
<feature type="domain" description="Cation efflux protein transmembrane" evidence="12">
    <location>
        <begin position="17"/>
        <end position="191"/>
    </location>
</feature>
<dbReference type="InterPro" id="IPR058533">
    <property type="entry name" value="Cation_efflux_TM"/>
</dbReference>
<comment type="similarity">
    <text evidence="3">Belongs to the TMEM163 family.</text>
</comment>
<feature type="transmembrane region" description="Helical" evidence="11">
    <location>
        <begin position="145"/>
        <end position="169"/>
    </location>
</feature>
<keyword evidence="8" id="KW-0770">Synapse</keyword>
<keyword evidence="6" id="KW-0862">Zinc</keyword>
<reference evidence="13 14" key="1">
    <citation type="submission" date="2014-11" db="EMBL/GenBank/DDBJ databases">
        <title>Genome sequence of Microbacterium mangrovi MUSC 115(T).</title>
        <authorList>
            <person name="Lee L.-H."/>
        </authorList>
    </citation>
    <scope>NUCLEOTIDE SEQUENCE [LARGE SCALE GENOMIC DNA]</scope>
    <source>
        <strain evidence="13 14">MUSC 115</strain>
    </source>
</reference>
<evidence type="ECO:0000256" key="2">
    <source>
        <dbReference type="ARBA" id="ARBA00004644"/>
    </source>
</evidence>
<evidence type="ECO:0000259" key="12">
    <source>
        <dbReference type="Pfam" id="PF01545"/>
    </source>
</evidence>
<evidence type="ECO:0000256" key="5">
    <source>
        <dbReference type="ARBA" id="ARBA00022753"/>
    </source>
</evidence>
<evidence type="ECO:0000256" key="8">
    <source>
        <dbReference type="ARBA" id="ARBA00023018"/>
    </source>
</evidence>
<evidence type="ECO:0000256" key="6">
    <source>
        <dbReference type="ARBA" id="ARBA00022833"/>
    </source>
</evidence>
<dbReference type="PANTHER" id="PTHR31937:SF2">
    <property type="entry name" value="TRANSMEMBRANE PROTEIN 163"/>
    <property type="match status" value="1"/>
</dbReference>
<dbReference type="STRING" id="1348253.LK09_15565"/>
<dbReference type="PANTHER" id="PTHR31937">
    <property type="entry name" value="TRANSMEMBRANE PROTEIN 163"/>
    <property type="match status" value="1"/>
</dbReference>
<comment type="subcellular location">
    <subcellularLocation>
        <location evidence="2">Cytoplasmic vesicle</location>
        <location evidence="2">Secretory vesicle</location>
        <location evidence="2">Synaptic vesicle membrane</location>
        <topology evidence="2">Multi-pass membrane protein</topology>
    </subcellularLocation>
    <subcellularLocation>
        <location evidence="1">Early endosome membrane</location>
    </subcellularLocation>
</comment>
<dbReference type="GO" id="GO:0016020">
    <property type="term" value="C:membrane"/>
    <property type="evidence" value="ECO:0007669"/>
    <property type="project" value="InterPro"/>
</dbReference>
<evidence type="ECO:0000256" key="11">
    <source>
        <dbReference type="SAM" id="Phobius"/>
    </source>
</evidence>
<accession>A0A0B1ZYV1</accession>
<evidence type="ECO:0000256" key="3">
    <source>
        <dbReference type="ARBA" id="ARBA00008731"/>
    </source>
</evidence>
<keyword evidence="9 11" id="KW-0472">Membrane</keyword>
<evidence type="ECO:0000256" key="10">
    <source>
        <dbReference type="ARBA" id="ARBA00023329"/>
    </source>
</evidence>
<comment type="caution">
    <text evidence="13">The sequence shown here is derived from an EMBL/GenBank/DDBJ whole genome shotgun (WGS) entry which is preliminary data.</text>
</comment>
<proteinExistence type="inferred from homology"/>
<dbReference type="GO" id="GO:0008324">
    <property type="term" value="F:monoatomic cation transmembrane transporter activity"/>
    <property type="evidence" value="ECO:0007669"/>
    <property type="project" value="InterPro"/>
</dbReference>
<dbReference type="Gene3D" id="1.20.1510.10">
    <property type="entry name" value="Cation efflux protein transmembrane domain"/>
    <property type="match status" value="1"/>
</dbReference>
<dbReference type="RefSeq" id="WP_039401451.1">
    <property type="nucleotide sequence ID" value="NZ_JTDK01000015.1"/>
</dbReference>
<sequence>MDASALRRTGIGLEAVTLAWNVVGVAVLAVLAFRSASVALLGFGLDSLIEIGASAVVIWELTGSSEKRQRVGLRLIGWAFVLLAAYLLVQAVVALAAGHRATPLPGGIAWTALTALVMFALAWGKWRVGSRLGNPVLLTEGRVTLIDGVLATGVLLGIVLDAVLGWWWADPVAGLVIVFYAAREAVHIFRDPPEDAVA</sequence>
<dbReference type="InterPro" id="IPR027469">
    <property type="entry name" value="Cation_efflux_TMD_sf"/>
</dbReference>
<evidence type="ECO:0000256" key="9">
    <source>
        <dbReference type="ARBA" id="ARBA00023136"/>
    </source>
</evidence>
<evidence type="ECO:0000313" key="14">
    <source>
        <dbReference type="Proteomes" id="UP000031030"/>
    </source>
</evidence>
<protein>
    <submittedName>
        <fullName evidence="13">Cation transporter</fullName>
    </submittedName>
</protein>
<feature type="transmembrane region" description="Helical" evidence="11">
    <location>
        <begin position="39"/>
        <end position="59"/>
    </location>
</feature>
<evidence type="ECO:0000256" key="4">
    <source>
        <dbReference type="ARBA" id="ARBA00022692"/>
    </source>
</evidence>
<evidence type="ECO:0000256" key="1">
    <source>
        <dbReference type="ARBA" id="ARBA00004146"/>
    </source>
</evidence>
<organism evidence="13 14">
    <name type="scientific">Microbacterium mangrovi</name>
    <dbReference type="NCBI Taxonomy" id="1348253"/>
    <lineage>
        <taxon>Bacteria</taxon>
        <taxon>Bacillati</taxon>
        <taxon>Actinomycetota</taxon>
        <taxon>Actinomycetes</taxon>
        <taxon>Micrococcales</taxon>
        <taxon>Microbacteriaceae</taxon>
        <taxon>Microbacterium</taxon>
    </lineage>
</organism>
<gene>
    <name evidence="13" type="ORF">LK09_15565</name>
</gene>
<keyword evidence="7 11" id="KW-1133">Transmembrane helix</keyword>
<keyword evidence="5" id="KW-0967">Endosome</keyword>
<dbReference type="GO" id="GO:0031410">
    <property type="term" value="C:cytoplasmic vesicle"/>
    <property type="evidence" value="ECO:0007669"/>
    <property type="project" value="UniProtKB-KW"/>
</dbReference>
<dbReference type="Proteomes" id="UP000031030">
    <property type="component" value="Unassembled WGS sequence"/>
</dbReference>
<dbReference type="Pfam" id="PF01545">
    <property type="entry name" value="Cation_efflux"/>
    <property type="match status" value="1"/>
</dbReference>
<dbReference type="AlphaFoldDB" id="A0A0B1ZYV1"/>
<keyword evidence="4 11" id="KW-0812">Transmembrane</keyword>
<dbReference type="InterPro" id="IPR026765">
    <property type="entry name" value="Tmem163"/>
</dbReference>
<name>A0A0B1ZYV1_9MICO</name>
<evidence type="ECO:0000313" key="13">
    <source>
        <dbReference type="EMBL" id="KHK96390.1"/>
    </source>
</evidence>
<dbReference type="EMBL" id="JTDK01000015">
    <property type="protein sequence ID" value="KHK96390.1"/>
    <property type="molecule type" value="Genomic_DNA"/>
</dbReference>
<dbReference type="SUPFAM" id="SSF161111">
    <property type="entry name" value="Cation efflux protein transmembrane domain-like"/>
    <property type="match status" value="1"/>
</dbReference>
<evidence type="ECO:0000256" key="7">
    <source>
        <dbReference type="ARBA" id="ARBA00022989"/>
    </source>
</evidence>
<keyword evidence="10" id="KW-0968">Cytoplasmic vesicle</keyword>